<feature type="transmembrane region" description="Helical" evidence="1">
    <location>
        <begin position="69"/>
        <end position="93"/>
    </location>
</feature>
<evidence type="ECO:0000313" key="3">
    <source>
        <dbReference type="Proteomes" id="UP000267164"/>
    </source>
</evidence>
<evidence type="ECO:0000256" key="1">
    <source>
        <dbReference type="SAM" id="Phobius"/>
    </source>
</evidence>
<keyword evidence="1" id="KW-0812">Transmembrane</keyword>
<proteinExistence type="predicted"/>
<keyword evidence="1" id="KW-0472">Membrane</keyword>
<protein>
    <submittedName>
        <fullName evidence="2">Uncharacterized protein</fullName>
    </submittedName>
</protein>
<dbReference type="AlphaFoldDB" id="A0A386ZDQ5"/>
<evidence type="ECO:0000313" key="2">
    <source>
        <dbReference type="EMBL" id="AYF75791.1"/>
    </source>
</evidence>
<accession>A0A386ZDQ5</accession>
<keyword evidence="3" id="KW-1185">Reference proteome</keyword>
<dbReference type="Proteomes" id="UP000267164">
    <property type="component" value="Chromosome"/>
</dbReference>
<feature type="transmembrane region" description="Helical" evidence="1">
    <location>
        <begin position="136"/>
        <end position="154"/>
    </location>
</feature>
<dbReference type="EMBL" id="CP032568">
    <property type="protein sequence ID" value="AYF75791.1"/>
    <property type="molecule type" value="Genomic_DNA"/>
</dbReference>
<dbReference type="OrthoDB" id="10005613at2"/>
<feature type="transmembrane region" description="Helical" evidence="1">
    <location>
        <begin position="27"/>
        <end position="49"/>
    </location>
</feature>
<feature type="transmembrane region" description="Helical" evidence="1">
    <location>
        <begin position="100"/>
        <end position="124"/>
    </location>
</feature>
<gene>
    <name evidence="2" type="ORF">D7D52_20285</name>
</gene>
<sequence length="159" mass="17327">MSEMTTDTAPARKLVRRWQATREWRRGIAILLAFLGMLGWGMETLLALFDTTEPKFDDMGYLGTTAVDVFVTAALCFGLLTVLLGGGAVLLMCRLRLGRYLLIGTSALVLAGQALALTLAAIPIDDFSNQPPPSMAFNGWLTIFPLATLVLLLGKQREH</sequence>
<dbReference type="KEGG" id="nyu:D7D52_20285"/>
<reference evidence="2 3" key="1">
    <citation type="submission" date="2018-09" db="EMBL/GenBank/DDBJ databases">
        <title>Nocardia yunnanensis sp. nov., an actinomycete isolated from a soil sample.</title>
        <authorList>
            <person name="Zhang J."/>
        </authorList>
    </citation>
    <scope>NUCLEOTIDE SEQUENCE [LARGE SCALE GENOMIC DNA]</scope>
    <source>
        <strain evidence="2 3">CFHS0054</strain>
    </source>
</reference>
<name>A0A386ZDQ5_9NOCA</name>
<keyword evidence="1" id="KW-1133">Transmembrane helix</keyword>
<organism evidence="2 3">
    <name type="scientific">Nocardia yunnanensis</name>
    <dbReference type="NCBI Taxonomy" id="2382165"/>
    <lineage>
        <taxon>Bacteria</taxon>
        <taxon>Bacillati</taxon>
        <taxon>Actinomycetota</taxon>
        <taxon>Actinomycetes</taxon>
        <taxon>Mycobacteriales</taxon>
        <taxon>Nocardiaceae</taxon>
        <taxon>Nocardia</taxon>
    </lineage>
</organism>